<dbReference type="RefSeq" id="WP_061128586.1">
    <property type="nucleotide sequence ID" value="NZ_FCOF02000086.1"/>
</dbReference>
<proteinExistence type="predicted"/>
<name>A0A158DPL6_9BURK</name>
<accession>A0A158DPL6</accession>
<evidence type="ECO:0000313" key="1">
    <source>
        <dbReference type="EMBL" id="SAK96350.1"/>
    </source>
</evidence>
<reference evidence="1" key="1">
    <citation type="submission" date="2016-01" db="EMBL/GenBank/DDBJ databases">
        <authorList>
            <person name="Peeters C."/>
        </authorList>
    </citation>
    <scope>NUCLEOTIDE SEQUENCE [LARGE SCALE GENOMIC DNA]</scope>
    <source>
        <strain evidence="1">LMG 29318</strain>
    </source>
</reference>
<sequence>MTSPLKGGIPPFGQDMNGVLFVLSRIARWLMSSGALAYDTAFATDPNIGGYPAGALLLRADAQGTIQGFWLNSVDNNATNPDATDGSAAGWMSLNADWNATSGPGVIRNRPKLAKVATSGEYGDLADTPPTPVNADWTAESGLAEIRNRPDLAAVATSGKYEDLIDPPDIPAEQINADWDAETGFAQILNRPNLAKVATSGNYADLTGEPVFTTPPQFDDSTAPATTEFVQRALGSFSGQVTLSDDTKLKASHAGTAIQWAGADGGKITLARTSTLPLNAVAFLIYNHGAGVLNLFTQGNDFLWTGGPDAAPSVVLQHGEFALCLARVNGEYDVLVTRVPVNADWNAESGAAHILNRPDLARVATSGQYADLSGTPIIPAAQVNSDWNATQGVAMILNKPSSLGGLASGLQIELGYQPNDRGIDCGDHYELDFSMATNTFGGFQFTLNSDHSISVPGGMYLVEASAEIQAPVEDNWQIPAQMVFSVCNGYGWPGVYQQAVRRYPDLPLGTQKKGGTIGSLVIAGPLPVGSPSDHIWAGFTKVPGANTQTPLMIKGRLALTKVA</sequence>
<comment type="caution">
    <text evidence="1">The sequence shown here is derived from an EMBL/GenBank/DDBJ whole genome shotgun (WGS) entry which is preliminary data.</text>
</comment>
<organism evidence="1 2">
    <name type="scientific">Caballeronia catudaia</name>
    <dbReference type="NCBI Taxonomy" id="1777136"/>
    <lineage>
        <taxon>Bacteria</taxon>
        <taxon>Pseudomonadati</taxon>
        <taxon>Pseudomonadota</taxon>
        <taxon>Betaproteobacteria</taxon>
        <taxon>Burkholderiales</taxon>
        <taxon>Burkholderiaceae</taxon>
        <taxon>Caballeronia</taxon>
    </lineage>
</organism>
<gene>
    <name evidence="1" type="ORF">AWB75_07005</name>
</gene>
<dbReference type="AlphaFoldDB" id="A0A158DPL6"/>
<protein>
    <submittedName>
        <fullName evidence="1">Uncharacterized protein</fullName>
    </submittedName>
</protein>
<dbReference type="Proteomes" id="UP000054870">
    <property type="component" value="Unassembled WGS sequence"/>
</dbReference>
<evidence type="ECO:0000313" key="2">
    <source>
        <dbReference type="Proteomes" id="UP000054870"/>
    </source>
</evidence>
<dbReference type="EMBL" id="FCOF02000086">
    <property type="protein sequence ID" value="SAK96350.1"/>
    <property type="molecule type" value="Genomic_DNA"/>
</dbReference>
<keyword evidence="2" id="KW-1185">Reference proteome</keyword>